<feature type="transmembrane region" description="Helical" evidence="1">
    <location>
        <begin position="341"/>
        <end position="364"/>
    </location>
</feature>
<dbReference type="Proteomes" id="UP001589890">
    <property type="component" value="Unassembled WGS sequence"/>
</dbReference>
<comment type="caution">
    <text evidence="2">The sequence shown here is derived from an EMBL/GenBank/DDBJ whole genome shotgun (WGS) entry which is preliminary data.</text>
</comment>
<protein>
    <submittedName>
        <fullName evidence="2">DUF6350 family protein</fullName>
    </submittedName>
</protein>
<organism evidence="2 3">
    <name type="scientific">Kribbella deserti</name>
    <dbReference type="NCBI Taxonomy" id="1926257"/>
    <lineage>
        <taxon>Bacteria</taxon>
        <taxon>Bacillati</taxon>
        <taxon>Actinomycetota</taxon>
        <taxon>Actinomycetes</taxon>
        <taxon>Propionibacteriales</taxon>
        <taxon>Kribbellaceae</taxon>
        <taxon>Kribbella</taxon>
    </lineage>
</organism>
<feature type="transmembrane region" description="Helical" evidence="1">
    <location>
        <begin position="376"/>
        <end position="400"/>
    </location>
</feature>
<keyword evidence="1" id="KW-1133">Transmembrane helix</keyword>
<accession>A0ABV6QGK4</accession>
<feature type="transmembrane region" description="Helical" evidence="1">
    <location>
        <begin position="299"/>
        <end position="320"/>
    </location>
</feature>
<evidence type="ECO:0000256" key="1">
    <source>
        <dbReference type="SAM" id="Phobius"/>
    </source>
</evidence>
<feature type="transmembrane region" description="Helical" evidence="1">
    <location>
        <begin position="121"/>
        <end position="141"/>
    </location>
</feature>
<keyword evidence="1" id="KW-0812">Transmembrane</keyword>
<dbReference type="InterPro" id="IPR045931">
    <property type="entry name" value="DUF6350"/>
</dbReference>
<dbReference type="RefSeq" id="WP_380044474.1">
    <property type="nucleotide sequence ID" value="NZ_JBHLTC010000006.1"/>
</dbReference>
<name>A0ABV6QGK4_9ACTN</name>
<evidence type="ECO:0000313" key="2">
    <source>
        <dbReference type="EMBL" id="MFC0623773.1"/>
    </source>
</evidence>
<proteinExistence type="predicted"/>
<gene>
    <name evidence="2" type="ORF">ACFFGN_06850</name>
</gene>
<keyword evidence="3" id="KW-1185">Reference proteome</keyword>
<feature type="transmembrane region" description="Helical" evidence="1">
    <location>
        <begin position="26"/>
        <end position="59"/>
    </location>
</feature>
<sequence length="404" mass="39578">MTDTVNRPGTRDAGSTRSASASSQAVVLPALVATGACLLSGLVTCSVVAVIGWLAATFGGASGAMRAGASMWLAAHKTGVTVGSASITLAPLGLTLLLGYFLYRAGRFATRMSGAQESRELLTLSGVLAGAYGVGALLVAVLTSSGSVKISPFSALLGAVTLAAFAGTLGVMTESGALMMAAKATPHWVRQMIAGALAAAATVLTAATVLYAVMLVLHFSRVTSMLEALDSGVVGSIVLFGICLVLLPNAIVYAAAFIAGPGFQLGVGTTVAPTGVDVGSLPSLPLLAAVPADGATPTYMLFLTGLVPLLAGVAAGLVVARRVSGGPDGDLIGWDAYAVRAAFSGPLTGLVLLVLFVLAGGSAGPGRMASFGVPGALAAAGVVAAGVTIGAAITAAIVGARRAP</sequence>
<evidence type="ECO:0000313" key="3">
    <source>
        <dbReference type="Proteomes" id="UP001589890"/>
    </source>
</evidence>
<feature type="transmembrane region" description="Helical" evidence="1">
    <location>
        <begin position="80"/>
        <end position="101"/>
    </location>
</feature>
<feature type="transmembrane region" description="Helical" evidence="1">
    <location>
        <begin position="192"/>
        <end position="217"/>
    </location>
</feature>
<dbReference type="Pfam" id="PF19877">
    <property type="entry name" value="DUF6350"/>
    <property type="match status" value="1"/>
</dbReference>
<feature type="transmembrane region" description="Helical" evidence="1">
    <location>
        <begin position="153"/>
        <end position="172"/>
    </location>
</feature>
<reference evidence="2 3" key="1">
    <citation type="submission" date="2024-09" db="EMBL/GenBank/DDBJ databases">
        <authorList>
            <person name="Sun Q."/>
            <person name="Mori K."/>
        </authorList>
    </citation>
    <scope>NUCLEOTIDE SEQUENCE [LARGE SCALE GENOMIC DNA]</scope>
    <source>
        <strain evidence="2 3">CGMCC 1.15906</strain>
    </source>
</reference>
<dbReference type="EMBL" id="JBHLTC010000006">
    <property type="protein sequence ID" value="MFC0623773.1"/>
    <property type="molecule type" value="Genomic_DNA"/>
</dbReference>
<keyword evidence="1" id="KW-0472">Membrane</keyword>